<comment type="caution">
    <text evidence="2">The sequence shown here is derived from an EMBL/GenBank/DDBJ whole genome shotgun (WGS) entry which is preliminary data.</text>
</comment>
<evidence type="ECO:0008006" key="4">
    <source>
        <dbReference type="Google" id="ProtNLM"/>
    </source>
</evidence>
<evidence type="ECO:0000256" key="1">
    <source>
        <dbReference type="SAM" id="SignalP"/>
    </source>
</evidence>
<evidence type="ECO:0000313" key="2">
    <source>
        <dbReference type="EMBL" id="PIL25647.1"/>
    </source>
</evidence>
<keyword evidence="3" id="KW-1185">Reference proteome</keyword>
<dbReference type="Proteomes" id="UP000230002">
    <property type="component" value="Unassembled WGS sequence"/>
</dbReference>
<feature type="chain" id="PRO_5013694835" description="Transporter" evidence="1">
    <location>
        <begin position="30"/>
        <end position="121"/>
    </location>
</feature>
<evidence type="ECO:0000313" key="3">
    <source>
        <dbReference type="Proteomes" id="UP000230002"/>
    </source>
</evidence>
<name>A0A2G8RVX0_9APHY</name>
<feature type="signal peptide" evidence="1">
    <location>
        <begin position="1"/>
        <end position="29"/>
    </location>
</feature>
<dbReference type="AlphaFoldDB" id="A0A2G8RVX0"/>
<proteinExistence type="predicted"/>
<organism evidence="2 3">
    <name type="scientific">Ganoderma sinense ZZ0214-1</name>
    <dbReference type="NCBI Taxonomy" id="1077348"/>
    <lineage>
        <taxon>Eukaryota</taxon>
        <taxon>Fungi</taxon>
        <taxon>Dikarya</taxon>
        <taxon>Basidiomycota</taxon>
        <taxon>Agaricomycotina</taxon>
        <taxon>Agaricomycetes</taxon>
        <taxon>Polyporales</taxon>
        <taxon>Polyporaceae</taxon>
        <taxon>Ganoderma</taxon>
    </lineage>
</organism>
<dbReference type="EMBL" id="AYKW01000045">
    <property type="protein sequence ID" value="PIL25647.1"/>
    <property type="molecule type" value="Genomic_DNA"/>
</dbReference>
<reference evidence="2 3" key="1">
    <citation type="journal article" date="2015" name="Sci. Rep.">
        <title>Chromosome-level genome map provides insights into diverse defense mechanisms in the medicinal fungus Ganoderma sinense.</title>
        <authorList>
            <person name="Zhu Y."/>
            <person name="Xu J."/>
            <person name="Sun C."/>
            <person name="Zhou S."/>
            <person name="Xu H."/>
            <person name="Nelson D.R."/>
            <person name="Qian J."/>
            <person name="Song J."/>
            <person name="Luo H."/>
            <person name="Xiang L."/>
            <person name="Li Y."/>
            <person name="Xu Z."/>
            <person name="Ji A."/>
            <person name="Wang L."/>
            <person name="Lu S."/>
            <person name="Hayward A."/>
            <person name="Sun W."/>
            <person name="Li X."/>
            <person name="Schwartz D.C."/>
            <person name="Wang Y."/>
            <person name="Chen S."/>
        </authorList>
    </citation>
    <scope>NUCLEOTIDE SEQUENCE [LARGE SCALE GENOMIC DNA]</scope>
    <source>
        <strain evidence="2 3">ZZ0214-1</strain>
    </source>
</reference>
<accession>A0A2G8RVX0</accession>
<keyword evidence="1" id="KW-0732">Signal</keyword>
<gene>
    <name evidence="2" type="ORF">GSI_11396</name>
</gene>
<protein>
    <recommendedName>
        <fullName evidence="4">Transporter</fullName>
    </recommendedName>
</protein>
<sequence>MARPFSLRYGIPRESFIFALLSLLSICLAFPIPPPKPRVPRVYPSTRLPCVLCSVANNGDLHSRVNPRRLRMAREAGPSFCYFSDEPIGPFCPIPTGFSGRFRLEDVEILARQSTVFLMSR</sequence>